<dbReference type="InterPro" id="IPR000300">
    <property type="entry name" value="IPPc"/>
</dbReference>
<evidence type="ECO:0000313" key="4">
    <source>
        <dbReference type="Proteomes" id="UP001363151"/>
    </source>
</evidence>
<evidence type="ECO:0000259" key="2">
    <source>
        <dbReference type="SMART" id="SM00128"/>
    </source>
</evidence>
<evidence type="ECO:0000313" key="3">
    <source>
        <dbReference type="EMBL" id="KAK7250420.1"/>
    </source>
</evidence>
<sequence>MESLAEMYEKGLGVKLDMKKKAERLYRRPQIGIALAFAQSNLGAVLHSEKKFDEAFPYFALAADQGYTGAESNLGVCYRDGDGTEVDVDKADTGRFEHAAAKGYAKERESAARLDAQARPKPSYAASSPEPESRYLSETQRRSLKVVVGATAIGAVGGAGVGAAAGAVLGAGAAGVMAVRANVAGTTKMRESHLWKTVREYLDARGFGAALRLEWGQMRLLVFGSRATVADVTVEREVVSRVGGYVNVDVSGGWLGNKGGLAARLLVEPRAPATPRRNGSFSSLGCSGLREGRTDALDAHLGAVFDRARDHAAAGGAAPTVALGLLSVHLPAHEGRAEDRADAFRRIMDDCGEALAGADAQLLLGDFNARLGGGRSREVVLDAVNRAVAGDGAALALLYRRDDELVAALARAAYARDDALRGLATPDCDFAPTFKVARGLRGCAYSPKRLPSWTDRVLYRASQRAPGVRCDLDVERYAACPDVSSSDHKPVVLVATVRLAAGS</sequence>
<comment type="caution">
    <text evidence="3">The sequence shown here is derived from an EMBL/GenBank/DDBJ whole genome shotgun (WGS) entry which is preliminary data.</text>
</comment>
<proteinExistence type="predicted"/>
<dbReference type="Gene3D" id="3.60.10.10">
    <property type="entry name" value="Endonuclease/exonuclease/phosphatase"/>
    <property type="match status" value="1"/>
</dbReference>
<gene>
    <name evidence="3" type="ORF">SO694_00007650</name>
</gene>
<dbReference type="InterPro" id="IPR036691">
    <property type="entry name" value="Endo/exonu/phosph_ase_sf"/>
</dbReference>
<feature type="domain" description="Inositol polyphosphate-related phosphatase" evidence="2">
    <location>
        <begin position="236"/>
        <end position="503"/>
    </location>
</feature>
<dbReference type="SMART" id="SM00671">
    <property type="entry name" value="SEL1"/>
    <property type="match status" value="2"/>
</dbReference>
<feature type="compositionally biased region" description="Basic and acidic residues" evidence="1">
    <location>
        <begin position="107"/>
        <end position="118"/>
    </location>
</feature>
<protein>
    <recommendedName>
        <fullName evidence="2">Inositol polyphosphate-related phosphatase domain-containing protein</fullName>
    </recommendedName>
</protein>
<dbReference type="Gene3D" id="1.25.40.10">
    <property type="entry name" value="Tetratricopeptide repeat domain"/>
    <property type="match status" value="1"/>
</dbReference>
<dbReference type="Proteomes" id="UP001363151">
    <property type="component" value="Unassembled WGS sequence"/>
</dbReference>
<dbReference type="PANTHER" id="PTHR11200">
    <property type="entry name" value="INOSITOL 5-PHOSPHATASE"/>
    <property type="match status" value="1"/>
</dbReference>
<dbReference type="InterPro" id="IPR006597">
    <property type="entry name" value="Sel1-like"/>
</dbReference>
<dbReference type="EMBL" id="JBBJCI010000037">
    <property type="protein sequence ID" value="KAK7250420.1"/>
    <property type="molecule type" value="Genomic_DNA"/>
</dbReference>
<dbReference type="SMART" id="SM00128">
    <property type="entry name" value="IPPc"/>
    <property type="match status" value="1"/>
</dbReference>
<feature type="compositionally biased region" description="Low complexity" evidence="1">
    <location>
        <begin position="120"/>
        <end position="130"/>
    </location>
</feature>
<dbReference type="InterPro" id="IPR011990">
    <property type="entry name" value="TPR-like_helical_dom_sf"/>
</dbReference>
<keyword evidence="4" id="KW-1185">Reference proteome</keyword>
<dbReference type="SUPFAM" id="SSF56219">
    <property type="entry name" value="DNase I-like"/>
    <property type="match status" value="1"/>
</dbReference>
<name>A0ABR1GB63_AURAN</name>
<dbReference type="SUPFAM" id="SSF81901">
    <property type="entry name" value="HCP-like"/>
    <property type="match status" value="1"/>
</dbReference>
<dbReference type="Pfam" id="PF22669">
    <property type="entry name" value="Exo_endo_phos2"/>
    <property type="match status" value="1"/>
</dbReference>
<dbReference type="InterPro" id="IPR046985">
    <property type="entry name" value="IP5"/>
</dbReference>
<accession>A0ABR1GB63</accession>
<organism evidence="3 4">
    <name type="scientific">Aureococcus anophagefferens</name>
    <name type="common">Harmful bloom alga</name>
    <dbReference type="NCBI Taxonomy" id="44056"/>
    <lineage>
        <taxon>Eukaryota</taxon>
        <taxon>Sar</taxon>
        <taxon>Stramenopiles</taxon>
        <taxon>Ochrophyta</taxon>
        <taxon>Pelagophyceae</taxon>
        <taxon>Pelagomonadales</taxon>
        <taxon>Pelagomonadaceae</taxon>
        <taxon>Aureococcus</taxon>
    </lineage>
</organism>
<feature type="region of interest" description="Disordered" evidence="1">
    <location>
        <begin position="107"/>
        <end position="138"/>
    </location>
</feature>
<reference evidence="3 4" key="1">
    <citation type="submission" date="2024-03" db="EMBL/GenBank/DDBJ databases">
        <title>Aureococcus anophagefferens CCMP1851 and Kratosvirus quantuckense: Draft genome of a second virus-susceptible host strain in the model system.</title>
        <authorList>
            <person name="Chase E."/>
            <person name="Truchon A.R."/>
            <person name="Schepens W."/>
            <person name="Wilhelm S.W."/>
        </authorList>
    </citation>
    <scope>NUCLEOTIDE SEQUENCE [LARGE SCALE GENOMIC DNA]</scope>
    <source>
        <strain evidence="3 4">CCMP1851</strain>
    </source>
</reference>
<evidence type="ECO:0000256" key="1">
    <source>
        <dbReference type="SAM" id="MobiDB-lite"/>
    </source>
</evidence>